<dbReference type="PANTHER" id="PTHR11385">
    <property type="entry name" value="SERUM ALBUMIN-RELATED"/>
    <property type="match status" value="1"/>
</dbReference>
<dbReference type="SUPFAM" id="SSF48552">
    <property type="entry name" value="Serum albumin-like"/>
    <property type="match status" value="2"/>
</dbReference>
<accession>A0A8C5LQ40</accession>
<dbReference type="SMART" id="SM00103">
    <property type="entry name" value="ALBUMIN"/>
    <property type="match status" value="2"/>
</dbReference>
<dbReference type="Ensembl" id="ENSLLET00000000414.1">
    <property type="protein sequence ID" value="ENSLLEP00000000394.1"/>
    <property type="gene ID" value="ENSLLEG00000000264.1"/>
</dbReference>
<keyword evidence="3" id="KW-0677">Repeat</keyword>
<keyword evidence="4" id="KW-1015">Disulfide bond</keyword>
<evidence type="ECO:0000256" key="2">
    <source>
        <dbReference type="ARBA" id="ARBA00022525"/>
    </source>
</evidence>
<evidence type="ECO:0000313" key="7">
    <source>
        <dbReference type="Proteomes" id="UP000694569"/>
    </source>
</evidence>
<dbReference type="GO" id="GO:0072562">
    <property type="term" value="C:blood microparticle"/>
    <property type="evidence" value="ECO:0007669"/>
    <property type="project" value="TreeGrafter"/>
</dbReference>
<evidence type="ECO:0000259" key="5">
    <source>
        <dbReference type="PROSITE" id="PS51438"/>
    </source>
</evidence>
<dbReference type="Pfam" id="PF00273">
    <property type="entry name" value="Serum_albumin"/>
    <property type="match status" value="2"/>
</dbReference>
<dbReference type="PROSITE" id="PS51438">
    <property type="entry name" value="ALBUMIN_2"/>
    <property type="match status" value="1"/>
</dbReference>
<keyword evidence="2" id="KW-0964">Secreted</keyword>
<dbReference type="InterPro" id="IPR014760">
    <property type="entry name" value="Serum_albumin_N"/>
</dbReference>
<name>A0A8C5LQ40_9ANUR</name>
<proteinExistence type="predicted"/>
<evidence type="ECO:0000313" key="6">
    <source>
        <dbReference type="Ensembl" id="ENSLLEP00000000394.1"/>
    </source>
</evidence>
<evidence type="ECO:0000256" key="3">
    <source>
        <dbReference type="ARBA" id="ARBA00022737"/>
    </source>
</evidence>
<sequence length="375" mass="43194">MGQKVEEKRNTGCNMLNTDDVIFRYKNIVFYSQRLIFNSLDDVKRLLNKLKLFISSCCSAQANIECNYSSNIIAQNRICEDPISLSKNKQSALCCDQDNLEREKCFKNLQNNPPVTLPSMGDDISYEEECLAWTVDRLMFIDSYLHGFARRLTKFSQNLTIDIFHSFLTIYMKCCDESENMLLCFSTEKSKFSESMGTKIRLGNTMCLEHKERLRALIFYAKLKPVDAIEKAMDFNSKYMDFVFKCCNPGTMSSECFDTWSGVLLTRICLLMDSSVQKNCCFKNDPERENCLIYLANEESKYLPPVSLEPKEICQLSTESKLLTWLVYEYARRNPNDTITSPLIFANNLNKSIISCCTTNDASSCLSDFIKHFTV</sequence>
<dbReference type="Proteomes" id="UP000694569">
    <property type="component" value="Unplaced"/>
</dbReference>
<organism evidence="6 7">
    <name type="scientific">Leptobrachium leishanense</name>
    <name type="common">Leishan spiny toad</name>
    <dbReference type="NCBI Taxonomy" id="445787"/>
    <lineage>
        <taxon>Eukaryota</taxon>
        <taxon>Metazoa</taxon>
        <taxon>Chordata</taxon>
        <taxon>Craniata</taxon>
        <taxon>Vertebrata</taxon>
        <taxon>Euteleostomi</taxon>
        <taxon>Amphibia</taxon>
        <taxon>Batrachia</taxon>
        <taxon>Anura</taxon>
        <taxon>Pelobatoidea</taxon>
        <taxon>Megophryidae</taxon>
        <taxon>Leptobrachium</taxon>
    </lineage>
</organism>
<evidence type="ECO:0000256" key="4">
    <source>
        <dbReference type="ARBA" id="ARBA00023157"/>
    </source>
</evidence>
<feature type="domain" description="Albumin" evidence="5">
    <location>
        <begin position="1"/>
        <end position="193"/>
    </location>
</feature>
<dbReference type="InterPro" id="IPR000264">
    <property type="entry name" value="ALB/AFP/VDB"/>
</dbReference>
<reference evidence="6" key="1">
    <citation type="submission" date="2025-08" db="UniProtKB">
        <authorList>
            <consortium name="Ensembl"/>
        </authorList>
    </citation>
    <scope>IDENTIFICATION</scope>
</reference>
<dbReference type="GO" id="GO:0005737">
    <property type="term" value="C:cytoplasm"/>
    <property type="evidence" value="ECO:0007669"/>
    <property type="project" value="TreeGrafter"/>
</dbReference>
<comment type="subcellular location">
    <subcellularLocation>
        <location evidence="1">Secreted</location>
    </subcellularLocation>
</comment>
<keyword evidence="7" id="KW-1185">Reference proteome</keyword>
<dbReference type="InterPro" id="IPR020858">
    <property type="entry name" value="Serum_albumin-like"/>
</dbReference>
<evidence type="ECO:0000256" key="1">
    <source>
        <dbReference type="ARBA" id="ARBA00004613"/>
    </source>
</evidence>
<dbReference type="PANTHER" id="PTHR11385:SF16">
    <property type="entry name" value="SERUM ALBUMIN"/>
    <property type="match status" value="1"/>
</dbReference>
<dbReference type="Gene3D" id="1.10.246.10">
    <property type="match status" value="4"/>
</dbReference>
<dbReference type="OrthoDB" id="9889845at2759"/>
<dbReference type="GO" id="GO:0036094">
    <property type="term" value="F:small molecule binding"/>
    <property type="evidence" value="ECO:0007669"/>
    <property type="project" value="TreeGrafter"/>
</dbReference>
<reference evidence="6" key="2">
    <citation type="submission" date="2025-09" db="UniProtKB">
        <authorList>
            <consortium name="Ensembl"/>
        </authorList>
    </citation>
    <scope>IDENTIFICATION</scope>
</reference>
<dbReference type="AlphaFoldDB" id="A0A8C5LQ40"/>
<dbReference type="GeneTree" id="ENSGT01010000230120"/>
<protein>
    <recommendedName>
        <fullName evidence="5">Albumin domain-containing protein</fullName>
    </recommendedName>
</protein>
<dbReference type="PRINTS" id="PR00802">
    <property type="entry name" value="SERUMALBUMIN"/>
</dbReference>